<evidence type="ECO:0000313" key="1">
    <source>
        <dbReference type="EMBL" id="CAE15260.1"/>
    </source>
</evidence>
<dbReference type="OrthoDB" id="6463810at2"/>
<dbReference type="InterPro" id="IPR046516">
    <property type="entry name" value="DUF6694"/>
</dbReference>
<dbReference type="HOGENOM" id="CLU_165576_1_0_6"/>
<keyword evidence="2" id="KW-1185">Reference proteome</keyword>
<dbReference type="KEGG" id="plu:plu2886"/>
<gene>
    <name evidence="1" type="ordered locus">plu2886</name>
</gene>
<dbReference type="Pfam" id="PF20404">
    <property type="entry name" value="DUF6694"/>
    <property type="match status" value="1"/>
</dbReference>
<dbReference type="Proteomes" id="UP000002514">
    <property type="component" value="Chromosome"/>
</dbReference>
<protein>
    <submittedName>
        <fullName evidence="1">Photorhabdus luminescens subsp. laumondii TTO1 complete genome segment 10/17</fullName>
    </submittedName>
</protein>
<reference evidence="2" key="1">
    <citation type="journal article" date="2003" name="Nat. Biotechnol.">
        <title>The genome sequence of the entomopathogenic bacterium Photorhabdus luminescens.</title>
        <authorList>
            <person name="Duchaud E."/>
            <person name="Rusniok C."/>
            <person name="Frangeul L."/>
            <person name="Buchrieser C."/>
            <person name="Givaudan A."/>
            <person name="Taourit S."/>
            <person name="Bocs S."/>
            <person name="Boursaux-Eude C."/>
            <person name="Chandler M."/>
            <person name="Charles J.-F."/>
            <person name="Dassa E."/>
            <person name="Derose R."/>
            <person name="Derzelle S."/>
            <person name="Freyssinet G."/>
            <person name="Gaudriault S."/>
            <person name="Medigue C."/>
            <person name="Lanois A."/>
            <person name="Powell K."/>
            <person name="Siguier P."/>
            <person name="Vincent R."/>
            <person name="Wingate V."/>
            <person name="Zouine M."/>
            <person name="Glaser P."/>
            <person name="Boemare N."/>
            <person name="Danchin A."/>
            <person name="Kunst F."/>
        </authorList>
    </citation>
    <scope>NUCLEOTIDE SEQUENCE [LARGE SCALE GENOMIC DNA]</scope>
    <source>
        <strain evidence="2">DSM 15139 / CIP 105565 / TT01</strain>
    </source>
</reference>
<sequence length="95" mass="10301">MKSLMLPVVLAIFLVGCGEKDLTIDASSSKALKSSTQEIYRSLDKDDAAKFKQAVLNVGLAASIVTNNEEDKIKAINKMIGGKTAKQIIEMDEKK</sequence>
<accession>Q7N336</accession>
<evidence type="ECO:0000313" key="2">
    <source>
        <dbReference type="Proteomes" id="UP000002514"/>
    </source>
</evidence>
<name>Q7N336_PHOLL</name>
<organism evidence="1 2">
    <name type="scientific">Photorhabdus laumondii subsp. laumondii (strain DSM 15139 / CIP 105565 / TT01)</name>
    <name type="common">Photorhabdus luminescens subsp. laumondii</name>
    <dbReference type="NCBI Taxonomy" id="243265"/>
    <lineage>
        <taxon>Bacteria</taxon>
        <taxon>Pseudomonadati</taxon>
        <taxon>Pseudomonadota</taxon>
        <taxon>Gammaproteobacteria</taxon>
        <taxon>Enterobacterales</taxon>
        <taxon>Morganellaceae</taxon>
        <taxon>Photorhabdus</taxon>
    </lineage>
</organism>
<dbReference type="PROSITE" id="PS51257">
    <property type="entry name" value="PROKAR_LIPOPROTEIN"/>
    <property type="match status" value="1"/>
</dbReference>
<dbReference type="EMBL" id="BX571868">
    <property type="protein sequence ID" value="CAE15260.1"/>
    <property type="molecule type" value="Genomic_DNA"/>
</dbReference>
<dbReference type="RefSeq" id="WP_011147106.1">
    <property type="nucleotide sequence ID" value="NC_005126.1"/>
</dbReference>
<dbReference type="GeneID" id="48849148"/>
<dbReference type="AlphaFoldDB" id="Q7N336"/>
<proteinExistence type="predicted"/>